<evidence type="ECO:0008006" key="4">
    <source>
        <dbReference type="Google" id="ProtNLM"/>
    </source>
</evidence>
<dbReference type="Gene3D" id="3.40.50.10320">
    <property type="entry name" value="LmbE-like"/>
    <property type="match status" value="1"/>
</dbReference>
<evidence type="ECO:0000313" key="2">
    <source>
        <dbReference type="EMBL" id="GAA1578644.1"/>
    </source>
</evidence>
<dbReference type="EMBL" id="BAAAOS010000020">
    <property type="protein sequence ID" value="GAA1578644.1"/>
    <property type="molecule type" value="Genomic_DNA"/>
</dbReference>
<dbReference type="Pfam" id="PF02585">
    <property type="entry name" value="PIG-L"/>
    <property type="match status" value="1"/>
</dbReference>
<dbReference type="InterPro" id="IPR003737">
    <property type="entry name" value="GlcNAc_PI_deacetylase-related"/>
</dbReference>
<reference evidence="2 3" key="1">
    <citation type="journal article" date="2019" name="Int. J. Syst. Evol. Microbiol.">
        <title>The Global Catalogue of Microorganisms (GCM) 10K type strain sequencing project: providing services to taxonomists for standard genome sequencing and annotation.</title>
        <authorList>
            <consortium name="The Broad Institute Genomics Platform"/>
            <consortium name="The Broad Institute Genome Sequencing Center for Infectious Disease"/>
            <person name="Wu L."/>
            <person name="Ma J."/>
        </authorList>
    </citation>
    <scope>NUCLEOTIDE SEQUENCE [LARGE SCALE GENOMIC DNA]</scope>
    <source>
        <strain evidence="2 3">JCM 14969</strain>
    </source>
</reference>
<proteinExistence type="predicted"/>
<keyword evidence="1" id="KW-0862">Zinc</keyword>
<protein>
    <recommendedName>
        <fullName evidence="4">GlcNAc-PI de-N-acetylase</fullName>
    </recommendedName>
</protein>
<dbReference type="InterPro" id="IPR024078">
    <property type="entry name" value="LmbE-like_dom_sf"/>
</dbReference>
<dbReference type="RefSeq" id="WP_344215104.1">
    <property type="nucleotide sequence ID" value="NZ_BAAAOS010000020.1"/>
</dbReference>
<name>A0ABN2DJ86_9ACTN</name>
<evidence type="ECO:0000256" key="1">
    <source>
        <dbReference type="ARBA" id="ARBA00022833"/>
    </source>
</evidence>
<gene>
    <name evidence="2" type="ORF">GCM10009789_35240</name>
</gene>
<dbReference type="SUPFAM" id="SSF102588">
    <property type="entry name" value="LmbE-like"/>
    <property type="match status" value="1"/>
</dbReference>
<evidence type="ECO:0000313" key="3">
    <source>
        <dbReference type="Proteomes" id="UP001500393"/>
    </source>
</evidence>
<comment type="caution">
    <text evidence="2">The sequence shown here is derived from an EMBL/GenBank/DDBJ whole genome shotgun (WGS) entry which is preliminary data.</text>
</comment>
<accession>A0ABN2DJ86</accession>
<sequence length="263" mass="28023">MARVFFYSPHPDDETLSAGLALVWYLAHGYEVHVVSMNRGGNGGPLGSFNGNNVCNWAEHAYTHNPGREGYPTLTPAAIGAARILECRSAIGAMATVTPTAGYTAGALYHHEGGLLDAFGTSPSGVNDVKTIIAGYAASHPNSFHHTMSYTDDHPDHAACGEGLRQLKLENPSLVNSRFFVSRLYWGPSPPRPADVAATPGLAWFNAGPRKAEFDSVLRNRVVKAFSAWSPAAGSYAIGYHQVAGQFANNFGPSASIANLWHA</sequence>
<keyword evidence="3" id="KW-1185">Reference proteome</keyword>
<organism evidence="2 3">
    <name type="scientific">Kribbella sancticallisti</name>
    <dbReference type="NCBI Taxonomy" id="460087"/>
    <lineage>
        <taxon>Bacteria</taxon>
        <taxon>Bacillati</taxon>
        <taxon>Actinomycetota</taxon>
        <taxon>Actinomycetes</taxon>
        <taxon>Propionibacteriales</taxon>
        <taxon>Kribbellaceae</taxon>
        <taxon>Kribbella</taxon>
    </lineage>
</organism>
<dbReference type="Proteomes" id="UP001500393">
    <property type="component" value="Unassembled WGS sequence"/>
</dbReference>